<feature type="transmembrane region" description="Helical" evidence="6">
    <location>
        <begin position="148"/>
        <end position="167"/>
    </location>
</feature>
<dbReference type="Pfam" id="PF00361">
    <property type="entry name" value="Proton_antipo_M"/>
    <property type="match status" value="1"/>
</dbReference>
<comment type="subcellular location">
    <subcellularLocation>
        <location evidence="1">Membrane</location>
        <topology evidence="1">Multi-pass membrane protein</topology>
    </subcellularLocation>
</comment>
<feature type="transmembrane region" description="Helical" evidence="6">
    <location>
        <begin position="320"/>
        <end position="339"/>
    </location>
</feature>
<feature type="transmembrane region" description="Helical" evidence="6">
    <location>
        <begin position="424"/>
        <end position="446"/>
    </location>
</feature>
<dbReference type="GO" id="GO:0008137">
    <property type="term" value="F:NADH dehydrogenase (ubiquinone) activity"/>
    <property type="evidence" value="ECO:0007669"/>
    <property type="project" value="InterPro"/>
</dbReference>
<feature type="transmembrane region" description="Helical" evidence="6">
    <location>
        <begin position="97"/>
        <end position="114"/>
    </location>
</feature>
<dbReference type="InterPro" id="IPR001750">
    <property type="entry name" value="ND/Mrp_TM"/>
</dbReference>
<feature type="transmembrane region" description="Helical" evidence="6">
    <location>
        <begin position="262"/>
        <end position="285"/>
    </location>
</feature>
<evidence type="ECO:0000259" key="7">
    <source>
        <dbReference type="Pfam" id="PF00361"/>
    </source>
</evidence>
<feature type="transmembrane region" description="Helical" evidence="6">
    <location>
        <begin position="179"/>
        <end position="201"/>
    </location>
</feature>
<dbReference type="EMBL" id="CAEZTC010000001">
    <property type="protein sequence ID" value="CAB4548578.1"/>
    <property type="molecule type" value="Genomic_DNA"/>
</dbReference>
<dbReference type="PANTHER" id="PTHR43507">
    <property type="entry name" value="NADH-UBIQUINONE OXIDOREDUCTASE CHAIN 4"/>
    <property type="match status" value="1"/>
</dbReference>
<evidence type="ECO:0000256" key="2">
    <source>
        <dbReference type="ARBA" id="ARBA00009025"/>
    </source>
</evidence>
<dbReference type="GO" id="GO:0003954">
    <property type="term" value="F:NADH dehydrogenase activity"/>
    <property type="evidence" value="ECO:0007669"/>
    <property type="project" value="TreeGrafter"/>
</dbReference>
<evidence type="ECO:0000313" key="8">
    <source>
        <dbReference type="EMBL" id="CAB4548578.1"/>
    </source>
</evidence>
<dbReference type="PRINTS" id="PR01437">
    <property type="entry name" value="NUOXDRDTASE4"/>
</dbReference>
<name>A0A6J6CFC4_9ZZZZ</name>
<evidence type="ECO:0000256" key="3">
    <source>
        <dbReference type="ARBA" id="ARBA00022692"/>
    </source>
</evidence>
<dbReference type="GO" id="GO:0048039">
    <property type="term" value="F:ubiquinone binding"/>
    <property type="evidence" value="ECO:0007669"/>
    <property type="project" value="TreeGrafter"/>
</dbReference>
<feature type="transmembrane region" description="Helical" evidence="6">
    <location>
        <begin position="20"/>
        <end position="38"/>
    </location>
</feature>
<evidence type="ECO:0000256" key="4">
    <source>
        <dbReference type="ARBA" id="ARBA00022989"/>
    </source>
</evidence>
<comment type="similarity">
    <text evidence="2">Belongs to the complex I subunit 4 family.</text>
</comment>
<feature type="transmembrane region" description="Helical" evidence="6">
    <location>
        <begin position="45"/>
        <end position="66"/>
    </location>
</feature>
<feature type="transmembrane region" description="Helical" evidence="6">
    <location>
        <begin position="126"/>
        <end position="142"/>
    </location>
</feature>
<sequence length="527" mass="57521">MNISSLLAAGTSSGAGSFPILSALILLPLLGSILVMVMSNRRPEYAKLTAILFSVGVGAMSLWMLAKFDTSDSGFQFVSQHEWIASWGISWNLGVDGISLFLVVLTGILFPLVIAGIDPHHDEKRYFAWLLLLEAGVMGSFLSLDLFLFFIFFEIVLVPMYFLIGGWGYDSRVYAATKFFLYTMLGSAFMLVGIIATAMLARNDIGYLTFDLVVIAEQADFATNTARWLFVSFAIAFAVKVPIFPLHTWLPDAHTQAPTGGSVILAGVLLKMGTYGLLRFGLYLFPEAAVWAKPVFFTLATIGIIYGAIAATMQKDLKRLVAYSSVAHLGFIVLGTFAITSQALTGSVVQMVNHGVSTGALFLLVGMIYERRHTRQIAELKGLQSVAPIFAGAFMIVMLSSIGVPGLNGFVGEFLILIGSFETARWWTIISATGVILAALYLLWAYQRVFHGEPDEENSKFAEMNLREGALIGVFIVIIGFTGLYPKPMLDRIEPSVNKLIEHVESKSDYVAPEAKSSEHSSTEGDE</sequence>
<gene>
    <name evidence="8" type="ORF">UFOPK1572_00007</name>
</gene>
<evidence type="ECO:0000256" key="1">
    <source>
        <dbReference type="ARBA" id="ARBA00004141"/>
    </source>
</evidence>
<keyword evidence="5 6" id="KW-0472">Membrane</keyword>
<evidence type="ECO:0000256" key="5">
    <source>
        <dbReference type="ARBA" id="ARBA00023136"/>
    </source>
</evidence>
<feature type="transmembrane region" description="Helical" evidence="6">
    <location>
        <begin position="466"/>
        <end position="485"/>
    </location>
</feature>
<feature type="transmembrane region" description="Helical" evidence="6">
    <location>
        <begin position="291"/>
        <end position="313"/>
    </location>
</feature>
<proteinExistence type="inferred from homology"/>
<keyword evidence="4 6" id="KW-1133">Transmembrane helix</keyword>
<dbReference type="InterPro" id="IPR003918">
    <property type="entry name" value="NADH_UbQ_OxRdtase"/>
</dbReference>
<evidence type="ECO:0000256" key="6">
    <source>
        <dbReference type="SAM" id="Phobius"/>
    </source>
</evidence>
<feature type="transmembrane region" description="Helical" evidence="6">
    <location>
        <begin position="382"/>
        <end position="404"/>
    </location>
</feature>
<dbReference type="InterPro" id="IPR010227">
    <property type="entry name" value="NADH_Q_OxRdtase_chainM/4"/>
</dbReference>
<reference evidence="8" key="1">
    <citation type="submission" date="2020-05" db="EMBL/GenBank/DDBJ databases">
        <authorList>
            <person name="Chiriac C."/>
            <person name="Salcher M."/>
            <person name="Ghai R."/>
            <person name="Kavagutti S V."/>
        </authorList>
    </citation>
    <scope>NUCLEOTIDE SEQUENCE</scope>
</reference>
<keyword evidence="3 6" id="KW-0812">Transmembrane</keyword>
<feature type="transmembrane region" description="Helical" evidence="6">
    <location>
        <begin position="228"/>
        <end position="250"/>
    </location>
</feature>
<dbReference type="NCBIfam" id="TIGR01972">
    <property type="entry name" value="NDH_I_M"/>
    <property type="match status" value="1"/>
</dbReference>
<dbReference type="GO" id="GO:0042773">
    <property type="term" value="P:ATP synthesis coupled electron transport"/>
    <property type="evidence" value="ECO:0007669"/>
    <property type="project" value="InterPro"/>
</dbReference>
<dbReference type="GO" id="GO:0015990">
    <property type="term" value="P:electron transport coupled proton transport"/>
    <property type="evidence" value="ECO:0007669"/>
    <property type="project" value="TreeGrafter"/>
</dbReference>
<organism evidence="8">
    <name type="scientific">freshwater metagenome</name>
    <dbReference type="NCBI Taxonomy" id="449393"/>
    <lineage>
        <taxon>unclassified sequences</taxon>
        <taxon>metagenomes</taxon>
        <taxon>ecological metagenomes</taxon>
    </lineage>
</organism>
<dbReference type="PANTHER" id="PTHR43507:SF1">
    <property type="entry name" value="NADH-UBIQUINONE OXIDOREDUCTASE CHAIN 4"/>
    <property type="match status" value="1"/>
</dbReference>
<dbReference type="AlphaFoldDB" id="A0A6J6CFC4"/>
<dbReference type="NCBIfam" id="NF004500">
    <property type="entry name" value="PRK05846.1-4"/>
    <property type="match status" value="1"/>
</dbReference>
<accession>A0A6J6CFC4</accession>
<feature type="domain" description="NADH:quinone oxidoreductase/Mrp antiporter transmembrane" evidence="7">
    <location>
        <begin position="143"/>
        <end position="431"/>
    </location>
</feature>
<feature type="transmembrane region" description="Helical" evidence="6">
    <location>
        <begin position="351"/>
        <end position="370"/>
    </location>
</feature>
<protein>
    <submittedName>
        <fullName evidence="8">Unannotated protein</fullName>
    </submittedName>
</protein>
<dbReference type="GO" id="GO:0016020">
    <property type="term" value="C:membrane"/>
    <property type="evidence" value="ECO:0007669"/>
    <property type="project" value="UniProtKB-SubCell"/>
</dbReference>